<protein>
    <submittedName>
        <fullName evidence="1">Uncharacterized protein</fullName>
    </submittedName>
</protein>
<dbReference type="HOGENOM" id="CLU_2401215_0_0_1"/>
<evidence type="ECO:0000313" key="2">
    <source>
        <dbReference type="Proteomes" id="UP000008181"/>
    </source>
</evidence>
<evidence type="ECO:0000313" key="1">
    <source>
        <dbReference type="EMBL" id="AEO70673.1"/>
    </source>
</evidence>
<reference evidence="1 2" key="1">
    <citation type="journal article" date="2011" name="Nat. Biotechnol.">
        <title>Comparative genomic analysis of the thermophilic biomass-degrading fungi Myceliophthora thermophila and Thielavia terrestris.</title>
        <authorList>
            <person name="Berka R.M."/>
            <person name="Grigoriev I.V."/>
            <person name="Otillar R."/>
            <person name="Salamov A."/>
            <person name="Grimwood J."/>
            <person name="Reid I."/>
            <person name="Ishmael N."/>
            <person name="John T."/>
            <person name="Darmond C."/>
            <person name="Moisan M.-C."/>
            <person name="Henrissat B."/>
            <person name="Coutinho P.M."/>
            <person name="Lombard V."/>
            <person name="Natvig D.O."/>
            <person name="Lindquist E."/>
            <person name="Schmutz J."/>
            <person name="Lucas S."/>
            <person name="Harris P."/>
            <person name="Powlowski J."/>
            <person name="Bellemare A."/>
            <person name="Taylor D."/>
            <person name="Butler G."/>
            <person name="de Vries R.P."/>
            <person name="Allijn I.E."/>
            <person name="van den Brink J."/>
            <person name="Ushinsky S."/>
            <person name="Storms R."/>
            <person name="Powell A.J."/>
            <person name="Paulsen I.T."/>
            <person name="Elbourne L.D.H."/>
            <person name="Baker S.E."/>
            <person name="Magnuson J."/>
            <person name="LaBoissiere S."/>
            <person name="Clutterbuck A.J."/>
            <person name="Martinez D."/>
            <person name="Wogulis M."/>
            <person name="de Leon A.L."/>
            <person name="Rey M.W."/>
            <person name="Tsang A."/>
        </authorList>
    </citation>
    <scope>NUCLEOTIDE SEQUENCE [LARGE SCALE GENOMIC DNA]</scope>
    <source>
        <strain evidence="2">ATCC 38088 / NRRL 8126</strain>
    </source>
</reference>
<dbReference type="AlphaFoldDB" id="G2RCS7"/>
<name>G2RCS7_THETT</name>
<dbReference type="Proteomes" id="UP000008181">
    <property type="component" value="Chromosome 5"/>
</dbReference>
<proteinExistence type="predicted"/>
<sequence length="93" mass="10618">MSRAKNRRKSTLRMLRSRVSTVEGIQGYLSYSLPEMVWAPEYSWFYIKGDFVGARQEISVVLTSLLSQEWKIYTPVGIAVPYGRLQGRAGDLT</sequence>
<dbReference type="GeneID" id="11522475"/>
<dbReference type="RefSeq" id="XP_003657009.1">
    <property type="nucleotide sequence ID" value="XM_003656961.1"/>
</dbReference>
<keyword evidence="2" id="KW-1185">Reference proteome</keyword>
<dbReference type="KEGG" id="ttt:THITE_156770"/>
<organism evidence="1 2">
    <name type="scientific">Thermothielavioides terrestris (strain ATCC 38088 / NRRL 8126)</name>
    <name type="common">Thielavia terrestris</name>
    <dbReference type="NCBI Taxonomy" id="578455"/>
    <lineage>
        <taxon>Eukaryota</taxon>
        <taxon>Fungi</taxon>
        <taxon>Dikarya</taxon>
        <taxon>Ascomycota</taxon>
        <taxon>Pezizomycotina</taxon>
        <taxon>Sordariomycetes</taxon>
        <taxon>Sordariomycetidae</taxon>
        <taxon>Sordariales</taxon>
        <taxon>Chaetomiaceae</taxon>
        <taxon>Thermothielavioides</taxon>
        <taxon>Thermothielavioides terrestris</taxon>
    </lineage>
</organism>
<gene>
    <name evidence="1" type="ORF">THITE_156770</name>
</gene>
<dbReference type="EMBL" id="CP003013">
    <property type="protein sequence ID" value="AEO70673.1"/>
    <property type="molecule type" value="Genomic_DNA"/>
</dbReference>
<accession>G2RCS7</accession>